<dbReference type="Pfam" id="PF00300">
    <property type="entry name" value="His_Phos_1"/>
    <property type="match status" value="1"/>
</dbReference>
<evidence type="ECO:0000313" key="12">
    <source>
        <dbReference type="Proteomes" id="UP000093309"/>
    </source>
</evidence>
<evidence type="ECO:0000256" key="1">
    <source>
        <dbReference type="ARBA" id="ARBA00000380"/>
    </source>
</evidence>
<sequence length="257" mass="29366">MIKVVMIRHGQSEWNLENRFTGWTDVDLSSNGLEEARKAGIILRKQGYVFDAAHTSVLKRAIRTMWIILQEMDLTWIPEFKSWMLNERHYGALQGLNKAETAEKYGEEQVHLWRRSVDVRPPALDQNDARYEASAARYRNLKEGEFPLTENLDDTERRVLKYWEEVICPALSSGKHILIAAHGNTLRALVKHLDRVPADGIADLNIPTGIPLVYELNEQLSPIRHYFLDIDGEMPEGTIPSHMPLTINVGQSPLSSE</sequence>
<dbReference type="SUPFAM" id="SSF53254">
    <property type="entry name" value="Phosphoglycerate mutase-like"/>
    <property type="match status" value="1"/>
</dbReference>
<keyword evidence="3 6" id="KW-0312">Gluconeogenesis</keyword>
<evidence type="ECO:0000256" key="10">
    <source>
        <dbReference type="RuleBase" id="RU004512"/>
    </source>
</evidence>
<dbReference type="GO" id="GO:0004619">
    <property type="term" value="F:phosphoglycerate mutase activity"/>
    <property type="evidence" value="ECO:0007669"/>
    <property type="project" value="UniProtKB-UniRule"/>
</dbReference>
<reference evidence="12" key="1">
    <citation type="submission" date="2016-05" db="EMBL/GenBank/DDBJ databases">
        <title>Paenibacillus oryzae. sp. nov., isolated from the rice root.</title>
        <authorList>
            <person name="Zhang J."/>
            <person name="Zhang X."/>
        </authorList>
    </citation>
    <scope>NUCLEOTIDE SEQUENCE [LARGE SCALE GENOMIC DNA]</scope>
    <source>
        <strain evidence="12">KCTC13222</strain>
    </source>
</reference>
<feature type="binding site" evidence="6 8">
    <location>
        <position position="98"/>
    </location>
    <ligand>
        <name>substrate</name>
    </ligand>
</feature>
<organism evidence="11 12">
    <name type="scientific">Paenibacillus pectinilyticus</name>
    <dbReference type="NCBI Taxonomy" id="512399"/>
    <lineage>
        <taxon>Bacteria</taxon>
        <taxon>Bacillati</taxon>
        <taxon>Bacillota</taxon>
        <taxon>Bacilli</taxon>
        <taxon>Bacillales</taxon>
        <taxon>Paenibacillaceae</taxon>
        <taxon>Paenibacillus</taxon>
    </lineage>
</organism>
<dbReference type="InterPro" id="IPR029033">
    <property type="entry name" value="His_PPase_superfam"/>
</dbReference>
<keyword evidence="12" id="KW-1185">Reference proteome</keyword>
<proteinExistence type="inferred from homology"/>
<dbReference type="NCBIfam" id="NF010713">
    <property type="entry name" value="PRK14115.1"/>
    <property type="match status" value="1"/>
</dbReference>
<dbReference type="STRING" id="512399.A8709_03615"/>
<feature type="binding site" evidence="6 8">
    <location>
        <begin position="8"/>
        <end position="15"/>
    </location>
    <ligand>
        <name>substrate</name>
    </ligand>
</feature>
<accession>A0A1C0ZZ13</accession>
<evidence type="ECO:0000256" key="8">
    <source>
        <dbReference type="PIRSR" id="PIRSR613078-2"/>
    </source>
</evidence>
<dbReference type="InterPro" id="IPR005952">
    <property type="entry name" value="Phosphogly_mut1"/>
</dbReference>
<dbReference type="AlphaFoldDB" id="A0A1C0ZZ13"/>
<comment type="catalytic activity">
    <reaction evidence="1 6 10">
        <text>(2R)-2-phosphoglycerate = (2R)-3-phosphoglycerate</text>
        <dbReference type="Rhea" id="RHEA:15901"/>
        <dbReference type="ChEBI" id="CHEBI:58272"/>
        <dbReference type="ChEBI" id="CHEBI:58289"/>
        <dbReference type="EC" id="5.4.2.11"/>
    </reaction>
</comment>
<dbReference type="FunFam" id="3.40.50.1240:FF:000003">
    <property type="entry name" value="2,3-bisphosphoglycerate-dependent phosphoglycerate mutase"/>
    <property type="match status" value="1"/>
</dbReference>
<evidence type="ECO:0000256" key="5">
    <source>
        <dbReference type="ARBA" id="ARBA00023235"/>
    </source>
</evidence>
<dbReference type="RefSeq" id="WP_065854220.1">
    <property type="nucleotide sequence ID" value="NZ_LYPC01000023.1"/>
</dbReference>
<dbReference type="GO" id="GO:0006094">
    <property type="term" value="P:gluconeogenesis"/>
    <property type="evidence" value="ECO:0007669"/>
    <property type="project" value="UniProtKB-UniRule"/>
</dbReference>
<dbReference type="EMBL" id="LYPC01000023">
    <property type="protein sequence ID" value="OCT13350.1"/>
    <property type="molecule type" value="Genomic_DNA"/>
</dbReference>
<feature type="active site" description="Tele-phosphohistidine intermediate" evidence="6 7">
    <location>
        <position position="9"/>
    </location>
</feature>
<feature type="active site" description="Proton donor/acceptor" evidence="6 7">
    <location>
        <position position="87"/>
    </location>
</feature>
<dbReference type="HAMAP" id="MF_01039">
    <property type="entry name" value="PGAM_GpmA"/>
    <property type="match status" value="1"/>
</dbReference>
<feature type="binding site" evidence="6 8">
    <location>
        <begin position="183"/>
        <end position="184"/>
    </location>
    <ligand>
        <name>substrate</name>
    </ligand>
</feature>
<feature type="site" description="Transition state stabilizer" evidence="6 9">
    <location>
        <position position="182"/>
    </location>
</feature>
<dbReference type="NCBIfam" id="TIGR01258">
    <property type="entry name" value="pgm_1"/>
    <property type="match status" value="1"/>
</dbReference>
<dbReference type="GO" id="GO:0006096">
    <property type="term" value="P:glycolytic process"/>
    <property type="evidence" value="ECO:0007669"/>
    <property type="project" value="UniProtKB-UniRule"/>
</dbReference>
<evidence type="ECO:0000313" key="11">
    <source>
        <dbReference type="EMBL" id="OCT13350.1"/>
    </source>
</evidence>
<name>A0A1C0ZZ13_9BACL</name>
<dbReference type="CDD" id="cd07067">
    <property type="entry name" value="HP_PGM_like"/>
    <property type="match status" value="1"/>
</dbReference>
<keyword evidence="4 6" id="KW-0324">Glycolysis</keyword>
<dbReference type="PANTHER" id="PTHR11931">
    <property type="entry name" value="PHOSPHOGLYCERATE MUTASE"/>
    <property type="match status" value="1"/>
</dbReference>
<comment type="pathway">
    <text evidence="6 10">Carbohydrate degradation; glycolysis; pyruvate from D-glyceraldehyde 3-phosphate: step 3/5.</text>
</comment>
<evidence type="ECO:0000256" key="6">
    <source>
        <dbReference type="HAMAP-Rule" id="MF_01039"/>
    </source>
</evidence>
<evidence type="ECO:0000256" key="9">
    <source>
        <dbReference type="PIRSR" id="PIRSR613078-3"/>
    </source>
</evidence>
<feature type="binding site" evidence="6 8">
    <location>
        <position position="60"/>
    </location>
    <ligand>
        <name>substrate</name>
    </ligand>
</feature>
<dbReference type="InterPro" id="IPR001345">
    <property type="entry name" value="PG/BPGM_mutase_AS"/>
</dbReference>
<comment type="function">
    <text evidence="6 10">Catalyzes the interconversion of 2-phosphoglycerate and 3-phosphoglycerate.</text>
</comment>
<evidence type="ECO:0000256" key="4">
    <source>
        <dbReference type="ARBA" id="ARBA00023152"/>
    </source>
</evidence>
<dbReference type="SMART" id="SM00855">
    <property type="entry name" value="PGAM"/>
    <property type="match status" value="1"/>
</dbReference>
<dbReference type="OrthoDB" id="9781415at2"/>
<dbReference type="Proteomes" id="UP000093309">
    <property type="component" value="Unassembled WGS sequence"/>
</dbReference>
<dbReference type="PROSITE" id="PS00175">
    <property type="entry name" value="PG_MUTASE"/>
    <property type="match status" value="1"/>
</dbReference>
<keyword evidence="5 6" id="KW-0413">Isomerase</keyword>
<feature type="binding site" evidence="6 8">
    <location>
        <begin position="87"/>
        <end position="90"/>
    </location>
    <ligand>
        <name>substrate</name>
    </ligand>
</feature>
<evidence type="ECO:0000256" key="2">
    <source>
        <dbReference type="ARBA" id="ARBA00006717"/>
    </source>
</evidence>
<dbReference type="PIRSF" id="PIRSF000709">
    <property type="entry name" value="6PFK_2-Ptase"/>
    <property type="match status" value="1"/>
</dbReference>
<dbReference type="UniPathway" id="UPA00109">
    <property type="reaction ID" value="UER00186"/>
</dbReference>
<protein>
    <recommendedName>
        <fullName evidence="6 10">2,3-bisphosphoglycerate-dependent phosphoglycerate mutase</fullName>
        <shortName evidence="6">BPG-dependent PGAM</shortName>
        <shortName evidence="6">PGAM</shortName>
        <shortName evidence="6">Phosphoglyceromutase</shortName>
        <shortName evidence="6">dPGM</shortName>
        <ecNumber evidence="6 10">5.4.2.11</ecNumber>
    </recommendedName>
</protein>
<dbReference type="InterPro" id="IPR013078">
    <property type="entry name" value="His_Pase_superF_clade-1"/>
</dbReference>
<evidence type="ECO:0000256" key="3">
    <source>
        <dbReference type="ARBA" id="ARBA00022432"/>
    </source>
</evidence>
<dbReference type="EC" id="5.4.2.11" evidence="6 10"/>
<gene>
    <name evidence="6 11" type="primary">gpmA</name>
    <name evidence="11" type="ORF">A8709_03615</name>
</gene>
<comment type="caution">
    <text evidence="11">The sequence shown here is derived from an EMBL/GenBank/DDBJ whole genome shotgun (WGS) entry which is preliminary data.</text>
</comment>
<feature type="binding site" evidence="6 8">
    <location>
        <begin position="114"/>
        <end position="115"/>
    </location>
    <ligand>
        <name>substrate</name>
    </ligand>
</feature>
<comment type="similarity">
    <text evidence="2 6">Belongs to the phosphoglycerate mutase family. BPG-dependent PGAM subfamily.</text>
</comment>
<feature type="binding site" evidence="6 8">
    <location>
        <begin position="21"/>
        <end position="22"/>
    </location>
    <ligand>
        <name>substrate</name>
    </ligand>
</feature>
<dbReference type="Gene3D" id="3.40.50.1240">
    <property type="entry name" value="Phosphoglycerate mutase-like"/>
    <property type="match status" value="1"/>
</dbReference>
<evidence type="ECO:0000256" key="7">
    <source>
        <dbReference type="PIRSR" id="PIRSR613078-1"/>
    </source>
</evidence>